<comment type="similarity">
    <text evidence="1">Belongs to the Fur family.</text>
</comment>
<dbReference type="PANTHER" id="PTHR33202">
    <property type="entry name" value="ZINC UPTAKE REGULATION PROTEIN"/>
    <property type="match status" value="1"/>
</dbReference>
<dbReference type="GO" id="GO:0000976">
    <property type="term" value="F:transcription cis-regulatory region binding"/>
    <property type="evidence" value="ECO:0007669"/>
    <property type="project" value="TreeGrafter"/>
</dbReference>
<name>A0A1H2SYF5_9PROT</name>
<dbReference type="GO" id="GO:1900376">
    <property type="term" value="P:regulation of secondary metabolite biosynthetic process"/>
    <property type="evidence" value="ECO:0007669"/>
    <property type="project" value="TreeGrafter"/>
</dbReference>
<dbReference type="GO" id="GO:0005829">
    <property type="term" value="C:cytosol"/>
    <property type="evidence" value="ECO:0007669"/>
    <property type="project" value="TreeGrafter"/>
</dbReference>
<reference evidence="8 9" key="1">
    <citation type="submission" date="2016-10" db="EMBL/GenBank/DDBJ databases">
        <authorList>
            <person name="de Groot N.N."/>
        </authorList>
    </citation>
    <scope>NUCLEOTIDE SEQUENCE [LARGE SCALE GENOMIC DNA]</scope>
    <source>
        <strain evidence="8 9">Nm110</strain>
    </source>
</reference>
<evidence type="ECO:0000256" key="7">
    <source>
        <dbReference type="PIRSR" id="PIRSR602481-1"/>
    </source>
</evidence>
<keyword evidence="3 7" id="KW-0862">Zinc</keyword>
<evidence type="ECO:0000256" key="5">
    <source>
        <dbReference type="ARBA" id="ARBA00023125"/>
    </source>
</evidence>
<evidence type="ECO:0000256" key="2">
    <source>
        <dbReference type="ARBA" id="ARBA00022491"/>
    </source>
</evidence>
<keyword evidence="6" id="KW-0804">Transcription</keyword>
<proteinExistence type="inferred from homology"/>
<dbReference type="InterPro" id="IPR043135">
    <property type="entry name" value="Fur_C"/>
</dbReference>
<dbReference type="EMBL" id="FNNH01000009">
    <property type="protein sequence ID" value="SDW36632.1"/>
    <property type="molecule type" value="Genomic_DNA"/>
</dbReference>
<comment type="cofactor">
    <cofactor evidence="7">
        <name>Zn(2+)</name>
        <dbReference type="ChEBI" id="CHEBI:29105"/>
    </cofactor>
    <text evidence="7">Binds 1 zinc ion per subunit.</text>
</comment>
<feature type="binding site" evidence="7">
    <location>
        <position position="108"/>
    </location>
    <ligand>
        <name>Zn(2+)</name>
        <dbReference type="ChEBI" id="CHEBI:29105"/>
    </ligand>
</feature>
<keyword evidence="2" id="KW-0678">Repressor</keyword>
<sequence length="154" mass="17428">MTVDIDYIIHKSQEACASAGVKLTTKRKNVLIVLLRSPIPLSAYEIVERYKVQLNETLPVMSVYRILDFLIHEKLVHKLETASLYIACAHIACDHQHETPQFLICDRCHSVKEIGVKKHVMAELARGIQNTGFTLAHQQLELHGLCNRCQNGSI</sequence>
<dbReference type="GO" id="GO:0045892">
    <property type="term" value="P:negative regulation of DNA-templated transcription"/>
    <property type="evidence" value="ECO:0007669"/>
    <property type="project" value="TreeGrafter"/>
</dbReference>
<evidence type="ECO:0000313" key="8">
    <source>
        <dbReference type="EMBL" id="SDW36632.1"/>
    </source>
</evidence>
<keyword evidence="7" id="KW-0479">Metal-binding</keyword>
<dbReference type="Gene3D" id="1.10.10.10">
    <property type="entry name" value="Winged helix-like DNA-binding domain superfamily/Winged helix DNA-binding domain"/>
    <property type="match status" value="1"/>
</dbReference>
<dbReference type="InterPro" id="IPR036390">
    <property type="entry name" value="WH_DNA-bd_sf"/>
</dbReference>
<protein>
    <submittedName>
        <fullName evidence="8">Fur family transcriptional regulator, zinc uptake regulator</fullName>
    </submittedName>
</protein>
<gene>
    <name evidence="8" type="ORF">SAMN05421882_10094</name>
</gene>
<dbReference type="InterPro" id="IPR036388">
    <property type="entry name" value="WH-like_DNA-bd_sf"/>
</dbReference>
<evidence type="ECO:0000256" key="6">
    <source>
        <dbReference type="ARBA" id="ARBA00023163"/>
    </source>
</evidence>
<accession>A0A1H2SYF5</accession>
<evidence type="ECO:0000313" key="9">
    <source>
        <dbReference type="Proteomes" id="UP000183454"/>
    </source>
</evidence>
<keyword evidence="4" id="KW-0805">Transcription regulation</keyword>
<feature type="binding site" evidence="7">
    <location>
        <position position="146"/>
    </location>
    <ligand>
        <name>Zn(2+)</name>
        <dbReference type="ChEBI" id="CHEBI:29105"/>
    </ligand>
</feature>
<evidence type="ECO:0000256" key="4">
    <source>
        <dbReference type="ARBA" id="ARBA00023015"/>
    </source>
</evidence>
<feature type="binding site" evidence="7">
    <location>
        <position position="149"/>
    </location>
    <ligand>
        <name>Zn(2+)</name>
        <dbReference type="ChEBI" id="CHEBI:29105"/>
    </ligand>
</feature>
<evidence type="ECO:0000256" key="1">
    <source>
        <dbReference type="ARBA" id="ARBA00007957"/>
    </source>
</evidence>
<dbReference type="Pfam" id="PF01475">
    <property type="entry name" value="FUR"/>
    <property type="match status" value="1"/>
</dbReference>
<dbReference type="Proteomes" id="UP000183454">
    <property type="component" value="Unassembled WGS sequence"/>
</dbReference>
<dbReference type="GO" id="GO:0003700">
    <property type="term" value="F:DNA-binding transcription factor activity"/>
    <property type="evidence" value="ECO:0007669"/>
    <property type="project" value="InterPro"/>
</dbReference>
<dbReference type="InterPro" id="IPR002481">
    <property type="entry name" value="FUR"/>
</dbReference>
<dbReference type="RefSeq" id="WP_074666127.1">
    <property type="nucleotide sequence ID" value="NZ_FNNH01000009.1"/>
</dbReference>
<feature type="binding site" evidence="7">
    <location>
        <position position="105"/>
    </location>
    <ligand>
        <name>Zn(2+)</name>
        <dbReference type="ChEBI" id="CHEBI:29105"/>
    </ligand>
</feature>
<keyword evidence="5" id="KW-0238">DNA-binding</keyword>
<dbReference type="PANTHER" id="PTHR33202:SF6">
    <property type="entry name" value="ZINC UPTAKE REGULATION PROTEIN"/>
    <property type="match status" value="1"/>
</dbReference>
<evidence type="ECO:0000256" key="3">
    <source>
        <dbReference type="ARBA" id="ARBA00022833"/>
    </source>
</evidence>
<dbReference type="GO" id="GO:0008270">
    <property type="term" value="F:zinc ion binding"/>
    <property type="evidence" value="ECO:0007669"/>
    <property type="project" value="TreeGrafter"/>
</dbReference>
<dbReference type="AlphaFoldDB" id="A0A1H2SYF5"/>
<dbReference type="SUPFAM" id="SSF46785">
    <property type="entry name" value="Winged helix' DNA-binding domain"/>
    <property type="match status" value="1"/>
</dbReference>
<organism evidence="8 9">
    <name type="scientific">Nitrosomonas communis</name>
    <dbReference type="NCBI Taxonomy" id="44574"/>
    <lineage>
        <taxon>Bacteria</taxon>
        <taxon>Pseudomonadati</taxon>
        <taxon>Pseudomonadota</taxon>
        <taxon>Betaproteobacteria</taxon>
        <taxon>Nitrosomonadales</taxon>
        <taxon>Nitrosomonadaceae</taxon>
        <taxon>Nitrosomonas</taxon>
    </lineage>
</organism>
<dbReference type="Gene3D" id="3.30.1490.190">
    <property type="match status" value="1"/>
</dbReference>